<dbReference type="InterPro" id="IPR006849">
    <property type="entry name" value="Elp1"/>
</dbReference>
<evidence type="ECO:0000256" key="3">
    <source>
        <dbReference type="ARBA" id="ARBA00006086"/>
    </source>
</evidence>
<dbReference type="PANTHER" id="PTHR12747">
    <property type="entry name" value="ELONGATOR COMPLEX PROTEIN 1"/>
    <property type="match status" value="1"/>
</dbReference>
<comment type="caution">
    <text evidence="9">The sequence shown here is derived from an EMBL/GenBank/DDBJ whole genome shotgun (WGS) entry which is preliminary data.</text>
</comment>
<keyword evidence="7" id="KW-0472">Membrane</keyword>
<keyword evidence="10" id="KW-1185">Reference proteome</keyword>
<evidence type="ECO:0000313" key="10">
    <source>
        <dbReference type="Proteomes" id="UP000697127"/>
    </source>
</evidence>
<dbReference type="PANTHER" id="PTHR12747:SF0">
    <property type="entry name" value="ELONGATOR COMPLEX PROTEIN 1"/>
    <property type="match status" value="1"/>
</dbReference>
<dbReference type="InterPro" id="IPR056165">
    <property type="entry name" value="Beta-prop_ELP1_2nd"/>
</dbReference>
<evidence type="ECO:0000256" key="4">
    <source>
        <dbReference type="ARBA" id="ARBA00022490"/>
    </source>
</evidence>
<dbReference type="Pfam" id="PF04762">
    <property type="entry name" value="Beta-prop_ELP1_1st"/>
    <property type="match status" value="1"/>
</dbReference>
<dbReference type="Pfam" id="PF02383">
    <property type="entry name" value="Syja_N"/>
    <property type="match status" value="1"/>
</dbReference>
<dbReference type="InterPro" id="IPR036322">
    <property type="entry name" value="WD40_repeat_dom_sf"/>
</dbReference>
<dbReference type="EMBL" id="PUHW01000330">
    <property type="protein sequence ID" value="KAG0687019.1"/>
    <property type="molecule type" value="Genomic_DNA"/>
</dbReference>
<name>A0A9P7BEV0_9ASCO</name>
<dbReference type="GO" id="GO:0000049">
    <property type="term" value="F:tRNA binding"/>
    <property type="evidence" value="ECO:0007669"/>
    <property type="project" value="TreeGrafter"/>
</dbReference>
<dbReference type="Pfam" id="PF23925">
    <property type="entry name" value="A-sol_ELP1"/>
    <property type="match status" value="1"/>
</dbReference>
<protein>
    <recommendedName>
        <fullName evidence="8">SAC domain-containing protein</fullName>
    </recommendedName>
</protein>
<evidence type="ECO:0000256" key="2">
    <source>
        <dbReference type="ARBA" id="ARBA00005043"/>
    </source>
</evidence>
<dbReference type="GO" id="GO:0005829">
    <property type="term" value="C:cytosol"/>
    <property type="evidence" value="ECO:0007669"/>
    <property type="project" value="TreeGrafter"/>
</dbReference>
<dbReference type="GO" id="GO:0034593">
    <property type="term" value="F:phosphatidylinositol bisphosphate phosphatase activity"/>
    <property type="evidence" value="ECO:0007669"/>
    <property type="project" value="UniProtKB-ARBA"/>
</dbReference>
<evidence type="ECO:0000256" key="6">
    <source>
        <dbReference type="SAM" id="MobiDB-lite"/>
    </source>
</evidence>
<dbReference type="Pfam" id="PF23878">
    <property type="entry name" value="TPR_ELP1"/>
    <property type="match status" value="1"/>
</dbReference>
<evidence type="ECO:0000256" key="5">
    <source>
        <dbReference type="ARBA" id="ARBA00022694"/>
    </source>
</evidence>
<keyword evidence="7" id="KW-1133">Transmembrane helix</keyword>
<keyword evidence="4" id="KW-0963">Cytoplasm</keyword>
<comment type="pathway">
    <text evidence="2">tRNA modification; 5-methoxycarbonylmethyl-2-thiouridine-tRNA biosynthesis.</text>
</comment>
<dbReference type="Pfam" id="PF23797">
    <property type="entry name" value="Beta-prop_ELP1_2nd"/>
    <property type="match status" value="1"/>
</dbReference>
<dbReference type="InterPro" id="IPR056164">
    <property type="entry name" value="Beta-prop_ELP1_1st"/>
</dbReference>
<keyword evidence="5" id="KW-0819">tRNA processing</keyword>
<dbReference type="GO" id="GO:0046856">
    <property type="term" value="P:phosphatidylinositol dephosphorylation"/>
    <property type="evidence" value="ECO:0007669"/>
    <property type="project" value="UniProtKB-ARBA"/>
</dbReference>
<organism evidence="9 10">
    <name type="scientific">Pichia californica</name>
    <dbReference type="NCBI Taxonomy" id="460514"/>
    <lineage>
        <taxon>Eukaryota</taxon>
        <taxon>Fungi</taxon>
        <taxon>Dikarya</taxon>
        <taxon>Ascomycota</taxon>
        <taxon>Saccharomycotina</taxon>
        <taxon>Pichiomycetes</taxon>
        <taxon>Pichiales</taxon>
        <taxon>Pichiaceae</taxon>
        <taxon>Pichia</taxon>
    </lineage>
</organism>
<gene>
    <name evidence="9" type="ORF">C6P40_003015</name>
</gene>
<comment type="subcellular location">
    <subcellularLocation>
        <location evidence="1">Cytoplasm</location>
    </subcellularLocation>
</comment>
<dbReference type="Pfam" id="PF23936">
    <property type="entry name" value="HB_ELP1"/>
    <property type="match status" value="1"/>
</dbReference>
<dbReference type="Proteomes" id="UP000697127">
    <property type="component" value="Unassembled WGS sequence"/>
</dbReference>
<feature type="transmembrane region" description="Helical" evidence="7">
    <location>
        <begin position="1846"/>
        <end position="1867"/>
    </location>
</feature>
<dbReference type="InterPro" id="IPR056169">
    <property type="entry name" value="HB_ELP1"/>
</dbReference>
<dbReference type="InterPro" id="IPR002013">
    <property type="entry name" value="SAC_dom"/>
</dbReference>
<dbReference type="SUPFAM" id="SSF50978">
    <property type="entry name" value="WD40 repeat-like"/>
    <property type="match status" value="1"/>
</dbReference>
<feature type="region of interest" description="Disordered" evidence="6">
    <location>
        <begin position="1213"/>
        <end position="1243"/>
    </location>
</feature>
<reference evidence="9" key="1">
    <citation type="submission" date="2020-11" db="EMBL/GenBank/DDBJ databases">
        <title>Kefir isolates.</title>
        <authorList>
            <person name="Marcisauskas S."/>
            <person name="Kim Y."/>
            <person name="Blasche S."/>
        </authorList>
    </citation>
    <scope>NUCLEOTIDE SEQUENCE</scope>
    <source>
        <strain evidence="9">Olga-1</strain>
    </source>
</reference>
<dbReference type="GO" id="GO:0002926">
    <property type="term" value="P:tRNA wobble base 5-methoxycarbonylmethyl-2-thiouridinylation"/>
    <property type="evidence" value="ECO:0007669"/>
    <property type="project" value="TreeGrafter"/>
</dbReference>
<feature type="compositionally biased region" description="Low complexity" evidence="6">
    <location>
        <begin position="1214"/>
        <end position="1227"/>
    </location>
</feature>
<evidence type="ECO:0000256" key="7">
    <source>
        <dbReference type="SAM" id="Phobius"/>
    </source>
</evidence>
<evidence type="ECO:0000259" key="8">
    <source>
        <dbReference type="PROSITE" id="PS50275"/>
    </source>
</evidence>
<keyword evidence="7" id="KW-0812">Transmembrane</keyword>
<comment type="similarity">
    <text evidence="3">Belongs to the ELP1/IKA1 family.</text>
</comment>
<evidence type="ECO:0000256" key="1">
    <source>
        <dbReference type="ARBA" id="ARBA00004496"/>
    </source>
</evidence>
<feature type="domain" description="SAC" evidence="8">
    <location>
        <begin position="1448"/>
        <end position="1779"/>
    </location>
</feature>
<dbReference type="PROSITE" id="PS50275">
    <property type="entry name" value="SAC"/>
    <property type="match status" value="1"/>
</dbReference>
<evidence type="ECO:0000313" key="9">
    <source>
        <dbReference type="EMBL" id="KAG0687019.1"/>
    </source>
</evidence>
<sequence length="1947" mass="224259">MKNLKVLNKSRIVADSQTCPDLPILDTVFDLISDSLTLALGSNNDSIIEIQQFQKNGSIKILASIPFEKDDKLLSLSHFEDLNQLILIFKKGDIITATYDPISLDYNQTFIEIVGSIDSGIQSAKWSHDEEILTIVTKDYNLLLFSRFLDLLLEKKIDSIDLKFNNQVSIGWGKEETQFKGKGQMQIERQRKLLKNAGLNIDSDNAILCDPTIKELQNGNLSKFDLKISEISWRGDCQFFSISCIETIKEINQTRRVIRVYSRDGDLISVSEPIDGQEHTLSWKPQGSLIASTQRRFEPEINDLVLDIIFFEKNGLRHGEFDSRLNASIDNIFKIDWSSNSELLLIQLKSSIQIWYVKNYHWYLKQEIQTLNNEDIIFTKFHPEKPFKLIIGTSNSIEIIDMSYTITKGCTLPSNDKGVNLVIDGSTCMLTPFAKANVPPPISYRNLDVNEPINSISISENNNLISILTNEKFYLFKSNNENLWNFNLIDEYNLKDLGSIYPRQIVSFNNNQFNILYDETLLNLSSILELKLDENNKIILENKIQIPNLKIISISTNSSFQYPIFETIDGSINLIKNSNLKLIGKFPQICSDFIVVDIKSEFNDEIINLPIGLMNSGKLYINSKLISQGVTSYLVTDSYLLYTTAQHQLKFIHLLNNESLYSDNDDNDVVINNNNNNNNNNNIESQEIINDDIHDERVRNIERGSILINTIPSKSCVILQAPRGNLETIYPRIMVLNDIRKAIKLKDYKSAFSTCRIHRISLDILHDYDPELFFQNVESFINQLGKVEYLDLFLSCLLEEDVCETKYKESFGSDNSNNNDDESNVNQITKDFKQMKLKQKEKGIEKGRKICDSILNILINDKNYKEKYLQSIITAYASQKPPRTEEALELISTFDKDEEIEKSIQHLCFLLDVNKLYNIALSIYNIPLALIVAQQSQKDPKEYLPFLQSLYEETELRRRFMVDCFLKNYTKALDSLVKIPIEEKNDIKEEIVDFIIEHELYKHALTLYRYDSENFDSILSYYANYLNAVQQYSQAAIIYEKLNKFESALENYILAKKWREAISIALKPEFKENKLIETCNSLIDCLTLIHDYKAAAYISFKYLNNIKDSLEFYGKEYEYSSAIQLCLEQNKPELIKEIIDPSINEGFGTIAELLADCKGQIESQIKRLRELREKKLSDPYSFYGEMGDNENTPDNVSIAPSETSTKESFFTRYTGKTSGTAKTGASRRTAKNKRREERKRARGKKGTVYEEEYLITSIGRLIDRIEITKPDAIKLLEAMVKRNMIEQAYLIQSNFINVIQILEDNVTEIYTVDKRDRERIDENGLVYYVDEIPVPTIKEFPILDTAEGYVFQLAGAESADLLLVSQSGELRIVDINKQTFKTAFRPISGLLGIIHLYSNYYIVLADNASNAGAIYGDNTIYKVESTLVLPLNKKHKPDEDESKYTELLKNHLDNATLYFSYTYDLTRPFGKQQPNNPLGFDDEFMWNYFISSSIIDLSKKIQNVSKFILPVIYGYSKFSKTTINSKPITFGLITRRSRFRAGTRYFRRGINQDGYVANFNETEQFLIVHTTEADNVYSYLQIRGSVPVYWAEMNNLMYKPKLLLGTSDYLPARTHFDKCISKYGTNYLVNLVNQSGYEKPVKLAYENAVNALNDSNVKYTYFDFHHECRKMRWDRVKLLLEHLTKIGISQSDYSLFTIGKTFVAEKTQGHVVRTNCMDCLDRTNVVQSMLGRWFLQKQLIDAGIIDGKIDWKDLDPTFNLTFQNFWADNADYVSNAYSGTGALKTDYTRTGKRTKKGALNDLINSITRYIKNNYLDGSRQDGFDLFLGNILPYELTSSPFKDNRPALYQAVPYFFVVGVIIILATLIWPKGSLLDFKNISFLSAMTLFSGFSFWFMVKNGIQFVNWPVLEKLDFLNKKEIFKDGKVDGYLFSKALDFNKFNEHDKKQ</sequence>
<dbReference type="GO" id="GO:0033588">
    <property type="term" value="C:elongator holoenzyme complex"/>
    <property type="evidence" value="ECO:0007669"/>
    <property type="project" value="InterPro"/>
</dbReference>
<proteinExistence type="inferred from homology"/>
<feature type="transmembrane region" description="Helical" evidence="7">
    <location>
        <begin position="1879"/>
        <end position="1897"/>
    </location>
</feature>
<dbReference type="InterPro" id="IPR056167">
    <property type="entry name" value="A-sol_ELP1"/>
</dbReference>
<accession>A0A9P7BEV0</accession>
<dbReference type="InterPro" id="IPR056166">
    <property type="entry name" value="TPR_ELP1"/>
</dbReference>